<accession>A0AAN6G8A0</accession>
<reference evidence="2" key="1">
    <citation type="journal article" date="2023" name="PhytoFront">
        <title>Draft Genome Resources of Seven Strains of Tilletia horrida, Causal Agent of Kernel Smut of Rice.</title>
        <authorList>
            <person name="Khanal S."/>
            <person name="Antony Babu S."/>
            <person name="Zhou X.G."/>
        </authorList>
    </citation>
    <scope>NUCLEOTIDE SEQUENCE</scope>
    <source>
        <strain evidence="2">TX3</strain>
    </source>
</reference>
<feature type="compositionally biased region" description="Polar residues" evidence="1">
    <location>
        <begin position="74"/>
        <end position="93"/>
    </location>
</feature>
<gene>
    <name evidence="2" type="ORF">OC842_005207</name>
</gene>
<dbReference type="Proteomes" id="UP001176521">
    <property type="component" value="Unassembled WGS sequence"/>
</dbReference>
<proteinExistence type="predicted"/>
<evidence type="ECO:0000313" key="2">
    <source>
        <dbReference type="EMBL" id="KAK0526377.1"/>
    </source>
</evidence>
<organism evidence="2 3">
    <name type="scientific">Tilletia horrida</name>
    <dbReference type="NCBI Taxonomy" id="155126"/>
    <lineage>
        <taxon>Eukaryota</taxon>
        <taxon>Fungi</taxon>
        <taxon>Dikarya</taxon>
        <taxon>Basidiomycota</taxon>
        <taxon>Ustilaginomycotina</taxon>
        <taxon>Exobasidiomycetes</taxon>
        <taxon>Tilletiales</taxon>
        <taxon>Tilletiaceae</taxon>
        <taxon>Tilletia</taxon>
    </lineage>
</organism>
<comment type="caution">
    <text evidence="2">The sequence shown here is derived from an EMBL/GenBank/DDBJ whole genome shotgun (WGS) entry which is preliminary data.</text>
</comment>
<sequence>MPASAAPLNKTGYLPNHPYINNHFGQDAQLSSDTNALSTVALNDRGADQTFYHFSKEEILSTMEQLGMNQQTVASPESTGKNNIAMQGTQPEHQATAPLSAEEFASIAAYLALESNSVQATQSDFALDGYQSDETHDNLDEGLFSMFGGSAMSSPTFPKATSEASSAVSTATPQPLTSGSGTLTSETATHSSNIDSLRVNPESAVLHPNARTLATFGAKDGTASDADDMDMDAHSVSRQADEDQDGMSNEYDNDFISEDDNGAEDEDGNYADGENDDDTDTTSDGEYSDNEVDIDSNNEYDAKSPDLALLDPLPSTASERFIEEHKLRLRLAPRYKRIATENRGGIVRQKEPLAECPAICTAVVDLLNSEKGKPIYASRLLRRLVDTTKASPDLAQLLKKVQEEANDNGLSPSYYILAKTSAYVHLGYWADKTAPPSRRSTSWSAFKAEHAWNPTERPPPNNLGPLCFIADPDASFFATQQGSLWWQIRTQEFFCD</sequence>
<evidence type="ECO:0000313" key="3">
    <source>
        <dbReference type="Proteomes" id="UP001176521"/>
    </source>
</evidence>
<feature type="compositionally biased region" description="Acidic residues" evidence="1">
    <location>
        <begin position="251"/>
        <end position="298"/>
    </location>
</feature>
<feature type="region of interest" description="Disordered" evidence="1">
    <location>
        <begin position="154"/>
        <end position="200"/>
    </location>
</feature>
<feature type="compositionally biased region" description="Low complexity" evidence="1">
    <location>
        <begin position="160"/>
        <end position="185"/>
    </location>
</feature>
<dbReference type="EMBL" id="JAPDMQ010000357">
    <property type="protein sequence ID" value="KAK0526377.1"/>
    <property type="molecule type" value="Genomic_DNA"/>
</dbReference>
<keyword evidence="3" id="KW-1185">Reference proteome</keyword>
<protein>
    <submittedName>
        <fullName evidence="2">Uncharacterized protein</fullName>
    </submittedName>
</protein>
<feature type="compositionally biased region" description="Polar residues" evidence="1">
    <location>
        <begin position="186"/>
        <end position="195"/>
    </location>
</feature>
<name>A0AAN6G8A0_9BASI</name>
<dbReference type="AlphaFoldDB" id="A0AAN6G8A0"/>
<feature type="region of interest" description="Disordered" evidence="1">
    <location>
        <begin position="235"/>
        <end position="308"/>
    </location>
</feature>
<feature type="region of interest" description="Disordered" evidence="1">
    <location>
        <begin position="74"/>
        <end position="98"/>
    </location>
</feature>
<evidence type="ECO:0000256" key="1">
    <source>
        <dbReference type="SAM" id="MobiDB-lite"/>
    </source>
</evidence>